<name>A0A4Y2JR05_ARAVE</name>
<dbReference type="Proteomes" id="UP000499080">
    <property type="component" value="Unassembled WGS sequence"/>
</dbReference>
<feature type="region of interest" description="Disordered" evidence="1">
    <location>
        <begin position="28"/>
        <end position="70"/>
    </location>
</feature>
<keyword evidence="3" id="KW-1185">Reference proteome</keyword>
<reference evidence="2 3" key="1">
    <citation type="journal article" date="2019" name="Sci. Rep.">
        <title>Orb-weaving spider Araneus ventricosus genome elucidates the spidroin gene catalogue.</title>
        <authorList>
            <person name="Kono N."/>
            <person name="Nakamura H."/>
            <person name="Ohtoshi R."/>
            <person name="Moran D.A.P."/>
            <person name="Shinohara A."/>
            <person name="Yoshida Y."/>
            <person name="Fujiwara M."/>
            <person name="Mori M."/>
            <person name="Tomita M."/>
            <person name="Arakawa K."/>
        </authorList>
    </citation>
    <scope>NUCLEOTIDE SEQUENCE [LARGE SCALE GENOMIC DNA]</scope>
</reference>
<dbReference type="AlphaFoldDB" id="A0A4Y2JR05"/>
<evidence type="ECO:0000256" key="1">
    <source>
        <dbReference type="SAM" id="MobiDB-lite"/>
    </source>
</evidence>
<organism evidence="2 3">
    <name type="scientific">Araneus ventricosus</name>
    <name type="common">Orbweaver spider</name>
    <name type="synonym">Epeira ventricosa</name>
    <dbReference type="NCBI Taxonomy" id="182803"/>
    <lineage>
        <taxon>Eukaryota</taxon>
        <taxon>Metazoa</taxon>
        <taxon>Ecdysozoa</taxon>
        <taxon>Arthropoda</taxon>
        <taxon>Chelicerata</taxon>
        <taxon>Arachnida</taxon>
        <taxon>Araneae</taxon>
        <taxon>Araneomorphae</taxon>
        <taxon>Entelegynae</taxon>
        <taxon>Araneoidea</taxon>
        <taxon>Araneidae</taxon>
        <taxon>Araneus</taxon>
    </lineage>
</organism>
<sequence length="102" mass="11352">MTVYIFLIVTNEDLLKSQNYNIDTDSSLVIDTSTDSPPGTRNSMNAQSSSRAPELKKSNQPTPTHSIQPTPLFIHNSFEKFILDITANFGVTVAFNSQLIFQ</sequence>
<proteinExistence type="predicted"/>
<evidence type="ECO:0000313" key="2">
    <source>
        <dbReference type="EMBL" id="GBM92225.1"/>
    </source>
</evidence>
<protein>
    <submittedName>
        <fullName evidence="2">Uncharacterized protein</fullName>
    </submittedName>
</protein>
<feature type="compositionally biased region" description="Polar residues" evidence="1">
    <location>
        <begin position="58"/>
        <end position="69"/>
    </location>
</feature>
<comment type="caution">
    <text evidence="2">The sequence shown here is derived from an EMBL/GenBank/DDBJ whole genome shotgun (WGS) entry which is preliminary data.</text>
</comment>
<feature type="compositionally biased region" description="Polar residues" evidence="1">
    <location>
        <begin position="28"/>
        <end position="51"/>
    </location>
</feature>
<accession>A0A4Y2JR05</accession>
<evidence type="ECO:0000313" key="3">
    <source>
        <dbReference type="Proteomes" id="UP000499080"/>
    </source>
</evidence>
<gene>
    <name evidence="2" type="ORF">AVEN_153144_1</name>
</gene>
<dbReference type="EMBL" id="BGPR01111497">
    <property type="protein sequence ID" value="GBM92225.1"/>
    <property type="molecule type" value="Genomic_DNA"/>
</dbReference>